<evidence type="ECO:0000256" key="4">
    <source>
        <dbReference type="ARBA" id="ARBA00023163"/>
    </source>
</evidence>
<dbReference type="GO" id="GO:0016987">
    <property type="term" value="F:sigma factor activity"/>
    <property type="evidence" value="ECO:0007669"/>
    <property type="project" value="UniProtKB-KW"/>
</dbReference>
<dbReference type="RefSeq" id="WP_079690145.1">
    <property type="nucleotide sequence ID" value="NZ_FUZU01000005.1"/>
</dbReference>
<keyword evidence="4" id="KW-0804">Transcription</keyword>
<dbReference type="Pfam" id="PF08281">
    <property type="entry name" value="Sigma70_r4_2"/>
    <property type="match status" value="1"/>
</dbReference>
<feature type="domain" description="RNA polymerase sigma-70 region 2" evidence="5">
    <location>
        <begin position="28"/>
        <end position="94"/>
    </location>
</feature>
<evidence type="ECO:0000256" key="3">
    <source>
        <dbReference type="ARBA" id="ARBA00023082"/>
    </source>
</evidence>
<evidence type="ECO:0000313" key="8">
    <source>
        <dbReference type="Proteomes" id="UP000190961"/>
    </source>
</evidence>
<dbReference type="InterPro" id="IPR013324">
    <property type="entry name" value="RNA_pol_sigma_r3/r4-like"/>
</dbReference>
<keyword evidence="8" id="KW-1185">Reference proteome</keyword>
<organism evidence="7 8">
    <name type="scientific">Ohtaekwangia koreensis</name>
    <dbReference type="NCBI Taxonomy" id="688867"/>
    <lineage>
        <taxon>Bacteria</taxon>
        <taxon>Pseudomonadati</taxon>
        <taxon>Bacteroidota</taxon>
        <taxon>Cytophagia</taxon>
        <taxon>Cytophagales</taxon>
        <taxon>Fulvivirgaceae</taxon>
        <taxon>Ohtaekwangia</taxon>
    </lineage>
</organism>
<dbReference type="InterPro" id="IPR007627">
    <property type="entry name" value="RNA_pol_sigma70_r2"/>
</dbReference>
<feature type="domain" description="RNA polymerase sigma factor 70 region 4 type 2" evidence="6">
    <location>
        <begin position="121"/>
        <end position="171"/>
    </location>
</feature>
<dbReference type="GO" id="GO:0006352">
    <property type="term" value="P:DNA-templated transcription initiation"/>
    <property type="evidence" value="ECO:0007669"/>
    <property type="project" value="InterPro"/>
</dbReference>
<protein>
    <submittedName>
        <fullName evidence="7">RNA polymerase sigma-70 factor, ECF subfamily</fullName>
    </submittedName>
</protein>
<evidence type="ECO:0000313" key="7">
    <source>
        <dbReference type="EMBL" id="SKC88664.1"/>
    </source>
</evidence>
<sequence>MELKIYRSKENELIEGCMKRDRSAQKRLYETYSSKMYGLCYRYVKDSMEAEDILVTAFMKVFDKIDQFKSEGSFEGWIRRIVVNESLTHLRRNRSMYLETELEQADREPDYDNLSDHLETEDLLNIIQELPAGYRIVFNLYAIDGYSHKEIAEQLGISENTSKSQLSRARVYLQKKLTEHDWMSNQKISNDESAT</sequence>
<dbReference type="STRING" id="688867.SAMN05660236_5649"/>
<dbReference type="GO" id="GO:0003677">
    <property type="term" value="F:DNA binding"/>
    <property type="evidence" value="ECO:0007669"/>
    <property type="project" value="InterPro"/>
</dbReference>
<dbReference type="InterPro" id="IPR039425">
    <property type="entry name" value="RNA_pol_sigma-70-like"/>
</dbReference>
<dbReference type="PANTHER" id="PTHR43133:SF46">
    <property type="entry name" value="RNA POLYMERASE SIGMA-70 FACTOR ECF SUBFAMILY"/>
    <property type="match status" value="1"/>
</dbReference>
<evidence type="ECO:0000256" key="2">
    <source>
        <dbReference type="ARBA" id="ARBA00023015"/>
    </source>
</evidence>
<dbReference type="EMBL" id="FUZU01000005">
    <property type="protein sequence ID" value="SKC88664.1"/>
    <property type="molecule type" value="Genomic_DNA"/>
</dbReference>
<evidence type="ECO:0000259" key="6">
    <source>
        <dbReference type="Pfam" id="PF08281"/>
    </source>
</evidence>
<dbReference type="InterPro" id="IPR013325">
    <property type="entry name" value="RNA_pol_sigma_r2"/>
</dbReference>
<dbReference type="Gene3D" id="1.10.1740.10">
    <property type="match status" value="1"/>
</dbReference>
<dbReference type="Proteomes" id="UP000190961">
    <property type="component" value="Unassembled WGS sequence"/>
</dbReference>
<dbReference type="InterPro" id="IPR036388">
    <property type="entry name" value="WH-like_DNA-bd_sf"/>
</dbReference>
<dbReference type="InterPro" id="IPR014284">
    <property type="entry name" value="RNA_pol_sigma-70_dom"/>
</dbReference>
<evidence type="ECO:0000259" key="5">
    <source>
        <dbReference type="Pfam" id="PF04542"/>
    </source>
</evidence>
<comment type="similarity">
    <text evidence="1">Belongs to the sigma-70 factor family. ECF subfamily.</text>
</comment>
<dbReference type="PANTHER" id="PTHR43133">
    <property type="entry name" value="RNA POLYMERASE ECF-TYPE SIGMA FACTO"/>
    <property type="match status" value="1"/>
</dbReference>
<dbReference type="CDD" id="cd06171">
    <property type="entry name" value="Sigma70_r4"/>
    <property type="match status" value="1"/>
</dbReference>
<dbReference type="Pfam" id="PF04542">
    <property type="entry name" value="Sigma70_r2"/>
    <property type="match status" value="1"/>
</dbReference>
<name>A0A1T5MKZ9_9BACT</name>
<accession>A0A1T5MKZ9</accession>
<dbReference type="SUPFAM" id="SSF88659">
    <property type="entry name" value="Sigma3 and sigma4 domains of RNA polymerase sigma factors"/>
    <property type="match status" value="1"/>
</dbReference>
<dbReference type="Gene3D" id="1.10.10.10">
    <property type="entry name" value="Winged helix-like DNA-binding domain superfamily/Winged helix DNA-binding domain"/>
    <property type="match status" value="1"/>
</dbReference>
<dbReference type="AlphaFoldDB" id="A0A1T5MKZ9"/>
<dbReference type="NCBIfam" id="TIGR02937">
    <property type="entry name" value="sigma70-ECF"/>
    <property type="match status" value="1"/>
</dbReference>
<dbReference type="SUPFAM" id="SSF88946">
    <property type="entry name" value="Sigma2 domain of RNA polymerase sigma factors"/>
    <property type="match status" value="1"/>
</dbReference>
<keyword evidence="2" id="KW-0805">Transcription regulation</keyword>
<proteinExistence type="inferred from homology"/>
<evidence type="ECO:0000256" key="1">
    <source>
        <dbReference type="ARBA" id="ARBA00010641"/>
    </source>
</evidence>
<dbReference type="InterPro" id="IPR013249">
    <property type="entry name" value="RNA_pol_sigma70_r4_t2"/>
</dbReference>
<keyword evidence="3" id="KW-0731">Sigma factor</keyword>
<reference evidence="7 8" key="1">
    <citation type="submission" date="2017-02" db="EMBL/GenBank/DDBJ databases">
        <authorList>
            <person name="Peterson S.W."/>
        </authorList>
    </citation>
    <scope>NUCLEOTIDE SEQUENCE [LARGE SCALE GENOMIC DNA]</scope>
    <source>
        <strain evidence="7 8">DSM 25262</strain>
    </source>
</reference>
<gene>
    <name evidence="7" type="ORF">SAMN05660236_5649</name>
</gene>
<dbReference type="OrthoDB" id="941544at2"/>